<evidence type="ECO:0000256" key="2">
    <source>
        <dbReference type="ARBA" id="ARBA00001974"/>
    </source>
</evidence>
<evidence type="ECO:0000256" key="11">
    <source>
        <dbReference type="ARBA" id="ARBA00023133"/>
    </source>
</evidence>
<evidence type="ECO:0000256" key="7">
    <source>
        <dbReference type="ARBA" id="ARBA00019046"/>
    </source>
</evidence>
<dbReference type="InterPro" id="IPR036188">
    <property type="entry name" value="FAD/NAD-bd_sf"/>
</dbReference>
<keyword evidence="10 12" id="KW-0560">Oxidoreductase</keyword>
<dbReference type="Gene3D" id="3.90.660.20">
    <property type="entry name" value="Protoporphyrinogen oxidase, mitochondrial, domain 2"/>
    <property type="match status" value="1"/>
</dbReference>
<dbReference type="InterPro" id="IPR002937">
    <property type="entry name" value="Amino_oxidase"/>
</dbReference>
<keyword evidence="11 12" id="KW-0350">Heme biosynthesis</keyword>
<dbReference type="PANTHER" id="PTHR42923">
    <property type="entry name" value="PROTOPORPHYRINOGEN OXIDASE"/>
    <property type="match status" value="1"/>
</dbReference>
<evidence type="ECO:0000313" key="15">
    <source>
        <dbReference type="Proteomes" id="UP000763557"/>
    </source>
</evidence>
<reference evidence="14 15" key="1">
    <citation type="submission" date="2020-01" db="EMBL/GenBank/DDBJ databases">
        <title>Kibdelosporangium persica a novel Actinomycetes from a hot desert in Iran.</title>
        <authorList>
            <person name="Safaei N."/>
            <person name="Zaburannyi N."/>
            <person name="Mueller R."/>
            <person name="Wink J."/>
        </authorList>
    </citation>
    <scope>NUCLEOTIDE SEQUENCE [LARGE SCALE GENOMIC DNA]</scope>
    <source>
        <strain evidence="14 15">4NS15</strain>
    </source>
</reference>
<protein>
    <recommendedName>
        <fullName evidence="7 12">Coproporphyrinogen III oxidase</fullName>
        <ecNumber evidence="6 12">1.3.3.15</ecNumber>
    </recommendedName>
</protein>
<keyword evidence="12" id="KW-0963">Cytoplasm</keyword>
<keyword evidence="9 12" id="KW-0274">FAD</keyword>
<dbReference type="NCBIfam" id="TIGR00562">
    <property type="entry name" value="proto_IX_ox"/>
    <property type="match status" value="1"/>
</dbReference>
<dbReference type="Pfam" id="PF01593">
    <property type="entry name" value="Amino_oxidase"/>
    <property type="match status" value="1"/>
</dbReference>
<evidence type="ECO:0000256" key="8">
    <source>
        <dbReference type="ARBA" id="ARBA00022630"/>
    </source>
</evidence>
<evidence type="ECO:0000256" key="1">
    <source>
        <dbReference type="ARBA" id="ARBA00001755"/>
    </source>
</evidence>
<dbReference type="EMBL" id="JAAATY010000020">
    <property type="protein sequence ID" value="NRN68486.1"/>
    <property type="molecule type" value="Genomic_DNA"/>
</dbReference>
<keyword evidence="8 12" id="KW-0285">Flavoprotein</keyword>
<comment type="cofactor">
    <cofactor evidence="2 12">
        <name>FAD</name>
        <dbReference type="ChEBI" id="CHEBI:57692"/>
    </cofactor>
</comment>
<evidence type="ECO:0000256" key="12">
    <source>
        <dbReference type="RuleBase" id="RU364052"/>
    </source>
</evidence>
<dbReference type="Gene3D" id="3.50.50.60">
    <property type="entry name" value="FAD/NAD(P)-binding domain"/>
    <property type="match status" value="1"/>
</dbReference>
<comment type="subcellular location">
    <subcellularLocation>
        <location evidence="12">Cytoplasm</location>
    </subcellularLocation>
</comment>
<name>A0ABX2FAS8_9PSEU</name>
<comment type="similarity">
    <text evidence="5 12">Belongs to the protoporphyrinogen/coproporphyrinogen oxidase family. Coproporphyrinogen III oxidase subfamily.</text>
</comment>
<dbReference type="Gene3D" id="1.10.3110.10">
    <property type="entry name" value="protoporphyrinogen ix oxidase, domain 3"/>
    <property type="match status" value="1"/>
</dbReference>
<dbReference type="RefSeq" id="WP_246367017.1">
    <property type="nucleotide sequence ID" value="NZ_CBCSGW010000057.1"/>
</dbReference>
<evidence type="ECO:0000256" key="4">
    <source>
        <dbReference type="ARBA" id="ARBA00004744"/>
    </source>
</evidence>
<comment type="pathway">
    <text evidence="4 12">Porphyrin-containing compound metabolism; protoheme biosynthesis.</text>
</comment>
<dbReference type="InterPro" id="IPR050464">
    <property type="entry name" value="Zeta_carotene_desat/Oxidored"/>
</dbReference>
<organism evidence="14 15">
    <name type="scientific">Kibdelosporangium persicum</name>
    <dbReference type="NCBI Taxonomy" id="2698649"/>
    <lineage>
        <taxon>Bacteria</taxon>
        <taxon>Bacillati</taxon>
        <taxon>Actinomycetota</taxon>
        <taxon>Actinomycetes</taxon>
        <taxon>Pseudonocardiales</taxon>
        <taxon>Pseudonocardiaceae</taxon>
        <taxon>Kibdelosporangium</taxon>
    </lineage>
</organism>
<comment type="function">
    <text evidence="3 12">Involved in coproporphyrin-dependent heme b biosynthesis. Catalyzes the oxidation of coproporphyrinogen III to coproporphyrin III.</text>
</comment>
<feature type="domain" description="Amine oxidase" evidence="13">
    <location>
        <begin position="27"/>
        <end position="474"/>
    </location>
</feature>
<keyword evidence="15" id="KW-1185">Reference proteome</keyword>
<evidence type="ECO:0000256" key="5">
    <source>
        <dbReference type="ARBA" id="ARBA00008310"/>
    </source>
</evidence>
<evidence type="ECO:0000256" key="3">
    <source>
        <dbReference type="ARBA" id="ARBA00002185"/>
    </source>
</evidence>
<dbReference type="SUPFAM" id="SSF54373">
    <property type="entry name" value="FAD-linked reductases, C-terminal domain"/>
    <property type="match status" value="1"/>
</dbReference>
<evidence type="ECO:0000259" key="13">
    <source>
        <dbReference type="Pfam" id="PF01593"/>
    </source>
</evidence>
<dbReference type="EC" id="1.3.3.15" evidence="6 12"/>
<evidence type="ECO:0000313" key="14">
    <source>
        <dbReference type="EMBL" id="NRN68486.1"/>
    </source>
</evidence>
<comment type="catalytic activity">
    <reaction evidence="1">
        <text>coproporphyrinogen III + 3 O2 = coproporphyrin III + 3 H2O2</text>
        <dbReference type="Rhea" id="RHEA:43436"/>
        <dbReference type="ChEBI" id="CHEBI:15379"/>
        <dbReference type="ChEBI" id="CHEBI:16240"/>
        <dbReference type="ChEBI" id="CHEBI:57309"/>
        <dbReference type="ChEBI" id="CHEBI:131725"/>
        <dbReference type="EC" id="1.3.3.15"/>
    </reaction>
    <physiologicalReaction direction="left-to-right" evidence="1">
        <dbReference type="Rhea" id="RHEA:43437"/>
    </physiologicalReaction>
</comment>
<dbReference type="Proteomes" id="UP000763557">
    <property type="component" value="Unassembled WGS sequence"/>
</dbReference>
<dbReference type="PANTHER" id="PTHR42923:SF3">
    <property type="entry name" value="PROTOPORPHYRINOGEN OXIDASE"/>
    <property type="match status" value="1"/>
</dbReference>
<proteinExistence type="inferred from homology"/>
<evidence type="ECO:0000256" key="10">
    <source>
        <dbReference type="ARBA" id="ARBA00023002"/>
    </source>
</evidence>
<accession>A0ABX2FAS8</accession>
<sequence length="494" mass="51082">MAGQTTAGQMTAGRNHPEKVVVVGGGIAGLAAAYRLRTLRQDVEITIIESAGRLGGKLRTRDLAGVSIDVGAEAFVTRNPAAVRLVEDLGLGGELVHPVLSAATVHAGGRTVALPRRTFLGLPANADEVRDLLSPAGTAKVAGERNLPPLHVDADPTAPDVSVGQVIGERFGRELVDRLVEPLLGGVYAGRADMLGLRATMAPLVAKEQTLTEAVDRVLGPPPDGPRPPVFGALRGGMARLVDELARRSLATIRLGLPVRALSRTRRGWRLEIGSAAAPEFLDADAVILAVPAPSARKLLEPVVPRASAAYGRVEVASMAVVSLALPPDAVLPEATGVLLAVGERHADGTPFTAKAFTFTSRKWGRPDGAPVQLRASVGRYGETETLHRDDDELVAAVLSDLRELTGVDVPPVERIVTRWGGGLPQYGVEHTAAVAAITDAVGRMPGLAVAGATLRGVGIPATIDSADAAASAIGAYLASRSGEISPPSGLVGE</sequence>
<dbReference type="SUPFAM" id="SSF51905">
    <property type="entry name" value="FAD/NAD(P)-binding domain"/>
    <property type="match status" value="1"/>
</dbReference>
<gene>
    <name evidence="14" type="ORF">GC106_57290</name>
</gene>
<evidence type="ECO:0000256" key="6">
    <source>
        <dbReference type="ARBA" id="ARBA00012402"/>
    </source>
</evidence>
<comment type="caution">
    <text evidence="14">The sequence shown here is derived from an EMBL/GenBank/DDBJ whole genome shotgun (WGS) entry which is preliminary data.</text>
</comment>
<evidence type="ECO:0000256" key="9">
    <source>
        <dbReference type="ARBA" id="ARBA00022827"/>
    </source>
</evidence>
<dbReference type="InterPro" id="IPR004572">
    <property type="entry name" value="Protoporphyrinogen_oxidase"/>
</dbReference>